<sequence>MTGSALVVGGGIAGLLAARRLHEQGWAVTLAEATSVLGGTVSSRFLDVPSASDSGTPKTQTLELDGGAESYAVRGAAMQALVDELGLDEHVVAPEPLGSWLHGPDGAHPAPRLGLVGIPGDLHAPDVAAALSPAGLERALEDERAPMDRWARALAEGTSVTVAELVSDRLGEEVLRRLVSPVVAGVHSADPAVVDVERVAPGLLRAAVDAGSLSAGVAALRGGVTPGAAVAGIDGGMAKVTGRLVTSLREAGVTVLRGVRVAALSRMGEDGRWWAQISDRDDEVVRGLDVDRVVLAVDGVTAWHLLAPLNQDVLDPAAGPQLGEGIALAVLVVEAPGLDDAPRGTGVLVSPGTGVRAKALTHATAKWAWLRTVVTRPGRDGVPRHPHRHMLRLSYGRQGGDADELGFRSTDEQLLAAALEDAAALTGVPLAEEDVLNSTVVRWRAPIPPQHGPDREAMDALVRWATDVPGLDLVGSWVHGTGLAAVVAGVERTVGRGAGLAAAD</sequence>
<dbReference type="Pfam" id="PF01593">
    <property type="entry name" value="Amino_oxidase"/>
    <property type="match status" value="1"/>
</dbReference>
<dbReference type="InterPro" id="IPR050464">
    <property type="entry name" value="Zeta_carotene_desat/Oxidored"/>
</dbReference>
<name>A0A4Y8X1K5_9MICC</name>
<comment type="caution">
    <text evidence="2">The sequence shown here is derived from an EMBL/GenBank/DDBJ whole genome shotgun (WGS) entry which is preliminary data.</text>
</comment>
<dbReference type="Gene3D" id="3.90.660.20">
    <property type="entry name" value="Protoporphyrinogen oxidase, mitochondrial, domain 2"/>
    <property type="match status" value="1"/>
</dbReference>
<proteinExistence type="predicted"/>
<dbReference type="SUPFAM" id="SSF51905">
    <property type="entry name" value="FAD/NAD(P)-binding domain"/>
    <property type="match status" value="1"/>
</dbReference>
<organism evidence="2 3">
    <name type="scientific">Micrococcus flavus</name>
    <dbReference type="NCBI Taxonomy" id="384602"/>
    <lineage>
        <taxon>Bacteria</taxon>
        <taxon>Bacillati</taxon>
        <taxon>Actinomycetota</taxon>
        <taxon>Actinomycetes</taxon>
        <taxon>Micrococcales</taxon>
        <taxon>Micrococcaceae</taxon>
        <taxon>Micrococcus</taxon>
    </lineage>
</organism>
<dbReference type="InterPro" id="IPR002937">
    <property type="entry name" value="Amino_oxidase"/>
</dbReference>
<dbReference type="Gene3D" id="3.50.50.60">
    <property type="entry name" value="FAD/NAD(P)-binding domain"/>
    <property type="match status" value="1"/>
</dbReference>
<dbReference type="Gene3D" id="1.10.3110.10">
    <property type="entry name" value="protoporphyrinogen ix oxidase, domain 3"/>
    <property type="match status" value="1"/>
</dbReference>
<evidence type="ECO:0000313" key="2">
    <source>
        <dbReference type="EMBL" id="MBB4882345.1"/>
    </source>
</evidence>
<keyword evidence="2" id="KW-0560">Oxidoreductase</keyword>
<dbReference type="PANTHER" id="PTHR42923">
    <property type="entry name" value="PROTOPORPHYRINOGEN OXIDASE"/>
    <property type="match status" value="1"/>
</dbReference>
<evidence type="ECO:0000259" key="1">
    <source>
        <dbReference type="Pfam" id="PF01593"/>
    </source>
</evidence>
<protein>
    <submittedName>
        <fullName evidence="2">Oxygen-dependent protoporphyrinogen oxidase</fullName>
        <ecNumber evidence="2">1.3.3.4</ecNumber>
    </submittedName>
</protein>
<dbReference type="InterPro" id="IPR036188">
    <property type="entry name" value="FAD/NAD-bd_sf"/>
</dbReference>
<evidence type="ECO:0000313" key="3">
    <source>
        <dbReference type="Proteomes" id="UP000560081"/>
    </source>
</evidence>
<dbReference type="PANTHER" id="PTHR42923:SF3">
    <property type="entry name" value="PROTOPORPHYRINOGEN OXIDASE"/>
    <property type="match status" value="1"/>
</dbReference>
<keyword evidence="3" id="KW-1185">Reference proteome</keyword>
<dbReference type="RefSeq" id="WP_135029618.1">
    <property type="nucleotide sequence ID" value="NZ_BMLA01000005.1"/>
</dbReference>
<dbReference type="AlphaFoldDB" id="A0A4Y8X1K5"/>
<dbReference type="Proteomes" id="UP000560081">
    <property type="component" value="Unassembled WGS sequence"/>
</dbReference>
<dbReference type="EC" id="1.3.3.4" evidence="2"/>
<dbReference type="EMBL" id="JACHMC010000001">
    <property type="protein sequence ID" value="MBB4882345.1"/>
    <property type="molecule type" value="Genomic_DNA"/>
</dbReference>
<dbReference type="OrthoDB" id="3450553at2"/>
<reference evidence="2 3" key="1">
    <citation type="submission" date="2020-08" db="EMBL/GenBank/DDBJ databases">
        <title>Sequencing the genomes of 1000 actinobacteria strains.</title>
        <authorList>
            <person name="Klenk H.-P."/>
        </authorList>
    </citation>
    <scope>NUCLEOTIDE SEQUENCE [LARGE SCALE GENOMIC DNA]</scope>
    <source>
        <strain evidence="2 3">DSM 19079</strain>
    </source>
</reference>
<feature type="domain" description="Amine oxidase" evidence="1">
    <location>
        <begin position="12"/>
        <end position="487"/>
    </location>
</feature>
<dbReference type="GO" id="GO:0004729">
    <property type="term" value="F:oxygen-dependent protoporphyrinogen oxidase activity"/>
    <property type="evidence" value="ECO:0007669"/>
    <property type="project" value="UniProtKB-EC"/>
</dbReference>
<accession>A0A4Y8X1K5</accession>
<dbReference type="SUPFAM" id="SSF54373">
    <property type="entry name" value="FAD-linked reductases, C-terminal domain"/>
    <property type="match status" value="1"/>
</dbReference>
<gene>
    <name evidence="2" type="ORF">BJ976_000696</name>
</gene>